<evidence type="ECO:0000313" key="17">
    <source>
        <dbReference type="EMBL" id="PTX45472.1"/>
    </source>
</evidence>
<feature type="compositionally biased region" description="Low complexity" evidence="13">
    <location>
        <begin position="46"/>
        <end position="72"/>
    </location>
</feature>
<keyword evidence="10 14" id="KW-0472">Membrane</keyword>
<evidence type="ECO:0000256" key="2">
    <source>
        <dbReference type="ARBA" id="ARBA00011471"/>
    </source>
</evidence>
<feature type="transmembrane region" description="Helical" evidence="14">
    <location>
        <begin position="201"/>
        <end position="226"/>
    </location>
</feature>
<feature type="signal peptide" evidence="15">
    <location>
        <begin position="1"/>
        <end position="19"/>
    </location>
</feature>
<dbReference type="InterPro" id="IPR002898">
    <property type="entry name" value="MotA_ExbB_proton_chnl"/>
</dbReference>
<dbReference type="OrthoDB" id="9805133at2"/>
<dbReference type="GO" id="GO:0017038">
    <property type="term" value="P:protein import"/>
    <property type="evidence" value="ECO:0007669"/>
    <property type="project" value="TreeGrafter"/>
</dbReference>
<comment type="function">
    <text evidence="11">Involved in the TonB-dependent energy-dependent transport of various receptor-bound substrates. Protects ExbD from proteolytic degradation and functionally stabilizes TonB.</text>
</comment>
<dbReference type="NCBIfam" id="TIGR02797">
    <property type="entry name" value="exbB"/>
    <property type="match status" value="1"/>
</dbReference>
<proteinExistence type="inferred from homology"/>
<keyword evidence="4 12" id="KW-0813">Transport</keyword>
<dbReference type="Pfam" id="PF01618">
    <property type="entry name" value="MotA_ExbB"/>
    <property type="match status" value="1"/>
</dbReference>
<evidence type="ECO:0000256" key="4">
    <source>
        <dbReference type="ARBA" id="ARBA00022448"/>
    </source>
</evidence>
<evidence type="ECO:0000256" key="11">
    <source>
        <dbReference type="ARBA" id="ARBA00024816"/>
    </source>
</evidence>
<evidence type="ECO:0000256" key="10">
    <source>
        <dbReference type="ARBA" id="ARBA00023136"/>
    </source>
</evidence>
<evidence type="ECO:0000256" key="7">
    <source>
        <dbReference type="ARBA" id="ARBA00022692"/>
    </source>
</evidence>
<evidence type="ECO:0000256" key="14">
    <source>
        <dbReference type="SAM" id="Phobius"/>
    </source>
</evidence>
<feature type="region of interest" description="Disordered" evidence="13">
    <location>
        <begin position="24"/>
        <end position="72"/>
    </location>
</feature>
<evidence type="ECO:0000259" key="16">
    <source>
        <dbReference type="Pfam" id="PF01618"/>
    </source>
</evidence>
<dbReference type="PANTHER" id="PTHR30625">
    <property type="entry name" value="PROTEIN TOLQ"/>
    <property type="match status" value="1"/>
</dbReference>
<keyword evidence="8 12" id="KW-0653">Protein transport</keyword>
<protein>
    <recommendedName>
        <fullName evidence="3">Biopolymer transport protein ExbB</fullName>
    </recommendedName>
</protein>
<evidence type="ECO:0000256" key="1">
    <source>
        <dbReference type="ARBA" id="ARBA00004429"/>
    </source>
</evidence>
<evidence type="ECO:0000313" key="18">
    <source>
        <dbReference type="Proteomes" id="UP000244224"/>
    </source>
</evidence>
<dbReference type="PANTHER" id="PTHR30625:SF16">
    <property type="entry name" value="BIOPOLYMER TRANSPORT PROTEIN EXBB"/>
    <property type="match status" value="1"/>
</dbReference>
<comment type="subcellular location">
    <subcellularLocation>
        <location evidence="1">Cell inner membrane</location>
        <topology evidence="1">Multi-pass membrane protein</topology>
    </subcellularLocation>
    <subcellularLocation>
        <location evidence="12">Membrane</location>
        <topology evidence="12">Multi-pass membrane protein</topology>
    </subcellularLocation>
</comment>
<evidence type="ECO:0000256" key="6">
    <source>
        <dbReference type="ARBA" id="ARBA00022519"/>
    </source>
</evidence>
<evidence type="ECO:0000256" key="3">
    <source>
        <dbReference type="ARBA" id="ARBA00022093"/>
    </source>
</evidence>
<comment type="caution">
    <text evidence="17">The sequence shown here is derived from an EMBL/GenBank/DDBJ whole genome shotgun (WGS) entry which is preliminary data.</text>
</comment>
<evidence type="ECO:0000256" key="13">
    <source>
        <dbReference type="SAM" id="MobiDB-lite"/>
    </source>
</evidence>
<keyword evidence="5" id="KW-1003">Cell membrane</keyword>
<dbReference type="GO" id="GO:0005886">
    <property type="term" value="C:plasma membrane"/>
    <property type="evidence" value="ECO:0007669"/>
    <property type="project" value="UniProtKB-SubCell"/>
</dbReference>
<evidence type="ECO:0000256" key="5">
    <source>
        <dbReference type="ARBA" id="ARBA00022475"/>
    </source>
</evidence>
<feature type="domain" description="MotA/TolQ/ExbB proton channel" evidence="16">
    <location>
        <begin position="175"/>
        <end position="278"/>
    </location>
</feature>
<dbReference type="RefSeq" id="WP_108130585.1">
    <property type="nucleotide sequence ID" value="NZ_QBKP01000022.1"/>
</dbReference>
<dbReference type="GO" id="GO:0022857">
    <property type="term" value="F:transmembrane transporter activity"/>
    <property type="evidence" value="ECO:0007669"/>
    <property type="project" value="InterPro"/>
</dbReference>
<comment type="subunit">
    <text evidence="2">The accessory proteins ExbB and ExbD seem to form a complex with TonB.</text>
</comment>
<evidence type="ECO:0000256" key="15">
    <source>
        <dbReference type="SAM" id="SignalP"/>
    </source>
</evidence>
<keyword evidence="9 14" id="KW-1133">Transmembrane helix</keyword>
<reference evidence="17 18" key="1">
    <citation type="submission" date="2018-04" db="EMBL/GenBank/DDBJ databases">
        <title>Genomic Encyclopedia of Archaeal and Bacterial Type Strains, Phase II (KMG-II): from individual species to whole genera.</title>
        <authorList>
            <person name="Goeker M."/>
        </authorList>
    </citation>
    <scope>NUCLEOTIDE SEQUENCE [LARGE SCALE GENOMIC DNA]</scope>
    <source>
        <strain evidence="17 18">DSM 21823</strain>
    </source>
</reference>
<accession>A0A2T6ANR1</accession>
<evidence type="ECO:0000256" key="12">
    <source>
        <dbReference type="RuleBase" id="RU004057"/>
    </source>
</evidence>
<dbReference type="EMBL" id="QBKP01000022">
    <property type="protein sequence ID" value="PTX45472.1"/>
    <property type="molecule type" value="Genomic_DNA"/>
</dbReference>
<feature type="chain" id="PRO_5015729840" description="Biopolymer transport protein ExbB" evidence="15">
    <location>
        <begin position="20"/>
        <end position="303"/>
    </location>
</feature>
<feature type="transmembrane region" description="Helical" evidence="14">
    <location>
        <begin position="91"/>
        <end position="113"/>
    </location>
</feature>
<dbReference type="InterPro" id="IPR014164">
    <property type="entry name" value="TonB_ExbB_1"/>
</dbReference>
<feature type="transmembrane region" description="Helical" evidence="14">
    <location>
        <begin position="246"/>
        <end position="267"/>
    </location>
</feature>
<evidence type="ECO:0000256" key="8">
    <source>
        <dbReference type="ARBA" id="ARBA00022927"/>
    </source>
</evidence>
<evidence type="ECO:0000256" key="9">
    <source>
        <dbReference type="ARBA" id="ARBA00022989"/>
    </source>
</evidence>
<name>A0A2T6ANR1_9RHOB</name>
<keyword evidence="15" id="KW-0732">Signal</keyword>
<dbReference type="Proteomes" id="UP000244224">
    <property type="component" value="Unassembled WGS sequence"/>
</dbReference>
<comment type="similarity">
    <text evidence="12">Belongs to the exbB/tolQ family.</text>
</comment>
<organism evidence="17 18">
    <name type="scientific">Gemmobacter caeni</name>
    <dbReference type="NCBI Taxonomy" id="589035"/>
    <lineage>
        <taxon>Bacteria</taxon>
        <taxon>Pseudomonadati</taxon>
        <taxon>Pseudomonadota</taxon>
        <taxon>Alphaproteobacteria</taxon>
        <taxon>Rhodobacterales</taxon>
        <taxon>Paracoccaceae</taxon>
        <taxon>Gemmobacter</taxon>
    </lineage>
</organism>
<keyword evidence="7 14" id="KW-0812">Transmembrane</keyword>
<dbReference type="InterPro" id="IPR050790">
    <property type="entry name" value="ExbB/TolQ_transport"/>
</dbReference>
<sequence>MVTARLLLVLALLAGPAFGQTSPLGSGLAEPPAQPVAPLSDPLDRAGLPQAEPGAGAAAAPAPDTAAVAPVSPAPAGGHGDLVTIVSQAHWLVQAVMALLAFAALVALTVWLHKTVEFALARRRLAQALRLVGNATTLDEAARAMDGTRGPGAEMARAAAQEMALALDDPALLTGTRDRTRLLLERIEAGAALRLRAGTGVLGSIAATAPFIGLFGTVFGIMNSFIAIADSGTTSLAVVAPGIAEALLATAIGLAAAIPAVLIHNLLSRRLAGYRHRMTDLAAALEALQSRALDRAVAQGRGA</sequence>
<keyword evidence="18" id="KW-1185">Reference proteome</keyword>
<keyword evidence="6" id="KW-0997">Cell inner membrane</keyword>
<dbReference type="AlphaFoldDB" id="A0A2T6ANR1"/>
<gene>
    <name evidence="17" type="ORF">C8N34_12254</name>
</gene>